<dbReference type="OrthoDB" id="3335676at2"/>
<evidence type="ECO:0000313" key="5">
    <source>
        <dbReference type="Proteomes" id="UP000305238"/>
    </source>
</evidence>
<dbReference type="InterPro" id="IPR051151">
    <property type="entry name" value="Group_II_Decarboxylase"/>
</dbReference>
<evidence type="ECO:0000256" key="2">
    <source>
        <dbReference type="ARBA" id="ARBA00022793"/>
    </source>
</evidence>
<name>A0A5S4FX81_9ACTN</name>
<keyword evidence="2" id="KW-0210">Decarboxylase</keyword>
<keyword evidence="2" id="KW-0456">Lyase</keyword>
<evidence type="ECO:0000256" key="1">
    <source>
        <dbReference type="ARBA" id="ARBA00009533"/>
    </source>
</evidence>
<dbReference type="Gene3D" id="3.40.640.10">
    <property type="entry name" value="Type I PLP-dependent aspartate aminotransferase-like (Major domain)"/>
    <property type="match status" value="1"/>
</dbReference>
<feature type="region of interest" description="Disordered" evidence="3">
    <location>
        <begin position="1"/>
        <end position="27"/>
    </location>
</feature>
<dbReference type="EMBL" id="VCKZ01000627">
    <property type="protein sequence ID" value="TMR25375.1"/>
    <property type="molecule type" value="Genomic_DNA"/>
</dbReference>
<evidence type="ECO:0000256" key="3">
    <source>
        <dbReference type="SAM" id="MobiDB-lite"/>
    </source>
</evidence>
<dbReference type="GO" id="GO:0016831">
    <property type="term" value="F:carboxy-lyase activity"/>
    <property type="evidence" value="ECO:0007669"/>
    <property type="project" value="UniProtKB-KW"/>
</dbReference>
<dbReference type="PANTHER" id="PTHR46101:SF18">
    <property type="entry name" value="HISTIDINE DECARBOXYLASE"/>
    <property type="match status" value="1"/>
</dbReference>
<comment type="similarity">
    <text evidence="1">Belongs to the group II decarboxylase family.</text>
</comment>
<dbReference type="AlphaFoldDB" id="A0A5S4FX81"/>
<dbReference type="Proteomes" id="UP000305238">
    <property type="component" value="Unassembled WGS sequence"/>
</dbReference>
<sequence>MTQTMGRQAVEYTERAWQDGARPGQQVWGAPPPFAPDPSDFVLDGRGVPPDRRDTVLRRLAAYLADRRDRMLGYQVTEDMDAYQRDIGQFLTSHINNIGDPFQESGYKVNSKVVEQAVLSYLARLWHGKSYDPRDKDSCWGYVLSMGSTEGNMYALWNARDYLSGKRLLGEGEGAGKQTAVRYTTPSEAPENPNAYSPVIFYSEDTHYSFAKAVRVLDLPTFSEMGRAEYPDDCPLGGPWPDEVPSALPSDGKPDEQFPSFGPGSVDVDKLAQLVRFFASKGHPCIVSLNFGSTFKGAYDDVRAVCDTLLPIFAEYGLLKRRVPYGEDDHDVRRGFWIHVDGALGAAYVPFLAKAAHDPRYEYVPEVPVPEFDFGLTSTAPGSNEAVDMVSSIVVSGHKWMGAPWPCGALMTKIKYQMQPPDNPEYIGSLDTTFAGSRNGLSPIVLWDHIAQHPDDRQIALSMHAQRLASYLVEKLRRLEHRLEHEFGPGGLWIARTPLAITVRFRRPNPALVAKWSLSTVTMRMRPTDRDPRHLAHIFLMSSVTEAKIDAFVADLHAPDAFDLSASLPMELAMPTVTFDGESLSGETPYAERGFA</sequence>
<dbReference type="PROSITE" id="PS00392">
    <property type="entry name" value="DDC_GAD_HDC_YDC"/>
    <property type="match status" value="1"/>
</dbReference>
<keyword evidence="5" id="KW-1185">Reference proteome</keyword>
<proteinExistence type="inferred from homology"/>
<accession>A0A5S4FX81</accession>
<reference evidence="4 5" key="1">
    <citation type="submission" date="2019-05" db="EMBL/GenBank/DDBJ databases">
        <title>Draft genome sequence of Actinomadura geliboluensis A8036.</title>
        <authorList>
            <person name="Saricaoglu S."/>
            <person name="Isik K."/>
        </authorList>
    </citation>
    <scope>NUCLEOTIDE SEQUENCE [LARGE SCALE GENOMIC DNA]</scope>
    <source>
        <strain evidence="4 5">A8036</strain>
    </source>
</reference>
<dbReference type="InterPro" id="IPR021115">
    <property type="entry name" value="Pyridoxal-P_BS"/>
</dbReference>
<dbReference type="InterPro" id="IPR015424">
    <property type="entry name" value="PyrdxlP-dep_Trfase"/>
</dbReference>
<dbReference type="PANTHER" id="PTHR46101">
    <property type="match status" value="1"/>
</dbReference>
<evidence type="ECO:0000313" key="4">
    <source>
        <dbReference type="EMBL" id="TMR25375.1"/>
    </source>
</evidence>
<gene>
    <name evidence="4" type="ORF">ETD96_42670</name>
</gene>
<organism evidence="4 5">
    <name type="scientific">Actinomadura geliboluensis</name>
    <dbReference type="NCBI Taxonomy" id="882440"/>
    <lineage>
        <taxon>Bacteria</taxon>
        <taxon>Bacillati</taxon>
        <taxon>Actinomycetota</taxon>
        <taxon>Actinomycetes</taxon>
        <taxon>Streptosporangiales</taxon>
        <taxon>Thermomonosporaceae</taxon>
        <taxon>Actinomadura</taxon>
    </lineage>
</organism>
<comment type="caution">
    <text evidence="4">The sequence shown here is derived from an EMBL/GenBank/DDBJ whole genome shotgun (WGS) entry which is preliminary data.</text>
</comment>
<dbReference type="RefSeq" id="WP_138642168.1">
    <property type="nucleotide sequence ID" value="NZ_VCKZ01000627.1"/>
</dbReference>
<dbReference type="SUPFAM" id="SSF53383">
    <property type="entry name" value="PLP-dependent transferases"/>
    <property type="match status" value="1"/>
</dbReference>
<protein>
    <submittedName>
        <fullName evidence="4">Histidine decarboxylase</fullName>
    </submittedName>
</protein>
<dbReference type="InterPro" id="IPR015421">
    <property type="entry name" value="PyrdxlP-dep_Trfase_major"/>
</dbReference>